<dbReference type="AlphaFoldDB" id="A0A1V9E9X6"/>
<dbReference type="SUPFAM" id="SSF51445">
    <property type="entry name" value="(Trans)glycosidases"/>
    <property type="match status" value="1"/>
</dbReference>
<evidence type="ECO:0000313" key="1">
    <source>
        <dbReference type="EMBL" id="OQP42725.1"/>
    </source>
</evidence>
<sequence length="419" mass="46878">MRPHVHISSCLMLLVSVAVNYPVPRHSCRGAAVYYQAPLQTDSIPGTLLPAVPLTGIALAQVFESGITDRQVYTQHAAKVYFVWGAKSPTLPTGVVASRYFPAFRNPDKTRTITWYQQQHPDWIIYKEDRVTPAYGFIYDYGGLTPLDITNPEVREYYFNEFIMPAVQQGYRMIALDNIDLSNGPKGVGHFLNGQWQQLYTGKKNDEAYYNNAIDWLRYVKVRLHAAGVTLVGNITFKSASSEVIQKAVDAVDMWLDETGFTHRGINVTGGDWLKKFHFLKRVLPYKLYVTINQLNGSPETASKEQTTWVLANYLLCRGPQSLLAMVSYHPTSSYKGFFYRAEMDLDPGQPLEEARSAGNGAWMRLYEKGLVLVNPSSTEKAQVALPAGAWQTLSGSTFEKGITLDPASGMILIKKPGQ</sequence>
<dbReference type="InterPro" id="IPR017853">
    <property type="entry name" value="GH"/>
</dbReference>
<dbReference type="OrthoDB" id="8431218at2"/>
<gene>
    <name evidence="1" type="ORF">A4H97_11200</name>
</gene>
<dbReference type="Gene3D" id="3.20.20.70">
    <property type="entry name" value="Aldolase class I"/>
    <property type="match status" value="1"/>
</dbReference>
<accession>A0A1V9E9X6</accession>
<dbReference type="RefSeq" id="WP_081203140.1">
    <property type="nucleotide sequence ID" value="NZ_FOCZ01000005.1"/>
</dbReference>
<comment type="caution">
    <text evidence="1">The sequence shown here is derived from an EMBL/GenBank/DDBJ whole genome shotgun (WGS) entry which is preliminary data.</text>
</comment>
<dbReference type="STRING" id="354355.SAMN05660816_02907"/>
<name>A0A1V9E9X6_9BACT</name>
<proteinExistence type="predicted"/>
<dbReference type="InterPro" id="IPR013785">
    <property type="entry name" value="Aldolase_TIM"/>
</dbReference>
<reference evidence="2" key="1">
    <citation type="submission" date="2016-04" db="EMBL/GenBank/DDBJ databases">
        <authorList>
            <person name="Chen L."/>
            <person name="Zhuang W."/>
            <person name="Wang G."/>
        </authorList>
    </citation>
    <scope>NUCLEOTIDE SEQUENCE [LARGE SCALE GENOMIC DNA]</scope>
    <source>
        <strain evidence="2">17621</strain>
    </source>
</reference>
<organism evidence="1 2">
    <name type="scientific">Niastella yeongjuensis</name>
    <dbReference type="NCBI Taxonomy" id="354355"/>
    <lineage>
        <taxon>Bacteria</taxon>
        <taxon>Pseudomonadati</taxon>
        <taxon>Bacteroidota</taxon>
        <taxon>Chitinophagia</taxon>
        <taxon>Chitinophagales</taxon>
        <taxon>Chitinophagaceae</taxon>
        <taxon>Niastella</taxon>
    </lineage>
</organism>
<dbReference type="EMBL" id="LVXG01000056">
    <property type="protein sequence ID" value="OQP42725.1"/>
    <property type="molecule type" value="Genomic_DNA"/>
</dbReference>
<protein>
    <submittedName>
        <fullName evidence="1">Uncharacterized protein</fullName>
    </submittedName>
</protein>
<evidence type="ECO:0000313" key="2">
    <source>
        <dbReference type="Proteomes" id="UP000192610"/>
    </source>
</evidence>
<dbReference type="Proteomes" id="UP000192610">
    <property type="component" value="Unassembled WGS sequence"/>
</dbReference>
<keyword evidence="2" id="KW-1185">Reference proteome</keyword>